<dbReference type="EMBL" id="JAADYS010000811">
    <property type="protein sequence ID" value="KAF4466864.1"/>
    <property type="molecule type" value="Genomic_DNA"/>
</dbReference>
<dbReference type="InterPro" id="IPR041121">
    <property type="entry name" value="SDH_C"/>
</dbReference>
<accession>A0A8H4LF69</accession>
<dbReference type="OrthoDB" id="204377at2759"/>
<dbReference type="GO" id="GO:0004764">
    <property type="term" value="F:shikimate 3-dehydrogenase (NADP+) activity"/>
    <property type="evidence" value="ECO:0007669"/>
    <property type="project" value="InterPro"/>
</dbReference>
<dbReference type="UniPathway" id="UPA00053">
    <property type="reaction ID" value="UER00087"/>
</dbReference>
<dbReference type="InterPro" id="IPR006151">
    <property type="entry name" value="Shikm_DH/Glu-tRNA_Rdtase"/>
</dbReference>
<dbReference type="InterPro" id="IPR013708">
    <property type="entry name" value="Shikimate_DH-bd_N"/>
</dbReference>
<dbReference type="Pfam" id="PF01488">
    <property type="entry name" value="Shikimate_DH"/>
    <property type="match status" value="1"/>
</dbReference>
<dbReference type="Pfam" id="PF08501">
    <property type="entry name" value="Shikimate_dh_N"/>
    <property type="match status" value="2"/>
</dbReference>
<dbReference type="CDD" id="cd01065">
    <property type="entry name" value="NAD_bind_Shikimate_DH"/>
    <property type="match status" value="2"/>
</dbReference>
<dbReference type="InterPro" id="IPR046346">
    <property type="entry name" value="Aminoacid_DH-like_N_sf"/>
</dbReference>
<dbReference type="Pfam" id="PF18317">
    <property type="entry name" value="SDH_C"/>
    <property type="match status" value="1"/>
</dbReference>
<feature type="domain" description="SDH C-terminal" evidence="4">
    <location>
        <begin position="279"/>
        <end position="309"/>
    </location>
</feature>
<sequence>MATGYHTPSHHNHDHQDGSGTMTQLDITSSSCTRKFFIFGHNIAHSLSPTLHNAGFKHLDLPHHYAIHESEEVDETVGQIIRSSDFGGASVTFPHKLQIGALLDSVSLRGKEIGAINTIVVREVGGQRVLHGDNTDWIGIKRCIEKSGVHDLESSAALVLGAGGAARAACYAIQDLGITNLVLVNRTLSKAQEIASHLSNIRTQIFPTLQEAVASAISGVAIRLVVACVPADDLGQDQIPPQLFSRGSDGVLIEMAYRPQVTGMMAVATQYPGWAVYRGIDVLEEQAYAQFELWTGKQAPVEAMRAAMMPKLDQTFRFPWTYELVESSDKTDFLPKLKADDCVGAAITMPHKVQWLKECDEVTEEGRAIGAINTVFTRSDPLTGKKKFIGTNTNCIGVREAFLQSHPGVLPKSTGRPAMVVGGGGACRSAVYALYKWLGASEIYLVNRVKEEAEAVVESFTGLEGAPKLTFVPSVEDAKRLDTPTLVVGTVPDFSPSTRGEIAARDVIREFLTRSQKGAVLEMCYHPRVVTQFYMLAENAGWTVISGTKAMIYQGIAQEVLWMERPLNEVAIQAAHDAIGIALETREHP</sequence>
<dbReference type="SUPFAM" id="SSF51735">
    <property type="entry name" value="NAD(P)-binding Rossmann-fold domains"/>
    <property type="match status" value="2"/>
</dbReference>
<dbReference type="InterPro" id="IPR010110">
    <property type="entry name" value="Shikimate_DH_AroM-type"/>
</dbReference>
<dbReference type="GO" id="GO:0005737">
    <property type="term" value="C:cytoplasm"/>
    <property type="evidence" value="ECO:0007669"/>
    <property type="project" value="InterPro"/>
</dbReference>
<comment type="caution">
    <text evidence="5">The sequence shown here is derived from an EMBL/GenBank/DDBJ whole genome shotgun (WGS) entry which is preliminary data.</text>
</comment>
<dbReference type="Gene3D" id="3.40.50.720">
    <property type="entry name" value="NAD(P)-binding Rossmann-like Domain"/>
    <property type="match status" value="2"/>
</dbReference>
<proteinExistence type="predicted"/>
<evidence type="ECO:0000313" key="6">
    <source>
        <dbReference type="Proteomes" id="UP000554235"/>
    </source>
</evidence>
<keyword evidence="6" id="KW-1185">Reference proteome</keyword>
<reference evidence="5 6" key="1">
    <citation type="submission" date="2020-01" db="EMBL/GenBank/DDBJ databases">
        <title>Identification and distribution of gene clusters putatively required for synthesis of sphingolipid metabolism inhibitors in phylogenetically diverse species of the filamentous fungus Fusarium.</title>
        <authorList>
            <person name="Kim H.-S."/>
            <person name="Busman M."/>
            <person name="Brown D.W."/>
            <person name="Divon H."/>
            <person name="Uhlig S."/>
            <person name="Proctor R.H."/>
        </authorList>
    </citation>
    <scope>NUCLEOTIDE SEQUENCE [LARGE SCALE GENOMIC DNA]</scope>
    <source>
        <strain evidence="5 6">NRRL 20459</strain>
    </source>
</reference>
<dbReference type="GO" id="GO:0009423">
    <property type="term" value="P:chorismate biosynthetic process"/>
    <property type="evidence" value="ECO:0007669"/>
    <property type="project" value="UniProtKB-UniPathway"/>
</dbReference>
<evidence type="ECO:0000313" key="5">
    <source>
        <dbReference type="EMBL" id="KAF4466864.1"/>
    </source>
</evidence>
<dbReference type="GO" id="GO:0019632">
    <property type="term" value="P:shikimate metabolic process"/>
    <property type="evidence" value="ECO:0007669"/>
    <property type="project" value="TreeGrafter"/>
</dbReference>
<dbReference type="InterPro" id="IPR022893">
    <property type="entry name" value="Shikimate_DH_fam"/>
</dbReference>
<dbReference type="InterPro" id="IPR036291">
    <property type="entry name" value="NAD(P)-bd_dom_sf"/>
</dbReference>
<feature type="domain" description="Shikimate dehydrogenase substrate binding N-terminal" evidence="3">
    <location>
        <begin position="314"/>
        <end position="375"/>
    </location>
</feature>
<feature type="region of interest" description="Disordered" evidence="1">
    <location>
        <begin position="1"/>
        <end position="22"/>
    </location>
</feature>
<dbReference type="Proteomes" id="UP000554235">
    <property type="component" value="Unassembled WGS sequence"/>
</dbReference>
<dbReference type="PANTHER" id="PTHR21089:SF26">
    <property type="entry name" value="AROM POLYPEPTIDE, PUTATIVE-RELATED"/>
    <property type="match status" value="1"/>
</dbReference>
<feature type="domain" description="Shikimate dehydrogenase substrate binding N-terminal" evidence="3">
    <location>
        <begin position="38"/>
        <end position="119"/>
    </location>
</feature>
<evidence type="ECO:0000256" key="1">
    <source>
        <dbReference type="SAM" id="MobiDB-lite"/>
    </source>
</evidence>
<evidence type="ECO:0000259" key="3">
    <source>
        <dbReference type="Pfam" id="PF08501"/>
    </source>
</evidence>
<gene>
    <name evidence="5" type="ORF">FALBO_6267</name>
</gene>
<dbReference type="Gene3D" id="3.40.50.10860">
    <property type="entry name" value="Leucine Dehydrogenase, chain A, domain 1"/>
    <property type="match status" value="2"/>
</dbReference>
<protein>
    <submittedName>
        <fullName evidence="5">Shikimate-5-dehydrogenase</fullName>
    </submittedName>
</protein>
<dbReference type="SUPFAM" id="SSF53223">
    <property type="entry name" value="Aminoacid dehydrogenase-like, N-terminal domain"/>
    <property type="match status" value="2"/>
</dbReference>
<dbReference type="PANTHER" id="PTHR21089">
    <property type="entry name" value="SHIKIMATE DEHYDROGENASE"/>
    <property type="match status" value="1"/>
</dbReference>
<evidence type="ECO:0000259" key="4">
    <source>
        <dbReference type="Pfam" id="PF18317"/>
    </source>
</evidence>
<feature type="domain" description="Quinate/shikimate 5-dehydrogenase/glutamyl-tRNA reductase" evidence="2">
    <location>
        <begin position="148"/>
        <end position="214"/>
    </location>
</feature>
<evidence type="ECO:0000259" key="2">
    <source>
        <dbReference type="Pfam" id="PF01488"/>
    </source>
</evidence>
<organism evidence="5 6">
    <name type="scientific">Fusarium albosuccineum</name>
    <dbReference type="NCBI Taxonomy" id="1237068"/>
    <lineage>
        <taxon>Eukaryota</taxon>
        <taxon>Fungi</taxon>
        <taxon>Dikarya</taxon>
        <taxon>Ascomycota</taxon>
        <taxon>Pezizomycotina</taxon>
        <taxon>Sordariomycetes</taxon>
        <taxon>Hypocreomycetidae</taxon>
        <taxon>Hypocreales</taxon>
        <taxon>Nectriaceae</taxon>
        <taxon>Fusarium</taxon>
        <taxon>Fusarium decemcellulare species complex</taxon>
    </lineage>
</organism>
<dbReference type="NCBIfam" id="TIGR01809">
    <property type="entry name" value="Shik-DH-AROM"/>
    <property type="match status" value="1"/>
</dbReference>
<name>A0A8H4LF69_9HYPO</name>
<dbReference type="AlphaFoldDB" id="A0A8H4LF69"/>